<feature type="binding site" evidence="10 13">
    <location>
        <position position="402"/>
    </location>
    <ligand>
        <name>Mn(2+)</name>
        <dbReference type="ChEBI" id="CHEBI:29035"/>
        <label>1</label>
    </ligand>
</feature>
<dbReference type="OrthoDB" id="9800863at2"/>
<feature type="binding site" evidence="10 12">
    <location>
        <position position="335"/>
    </location>
    <ligand>
        <name>substrate</name>
    </ligand>
</feature>
<dbReference type="PIRSF" id="PIRSF001492">
    <property type="entry name" value="IPGAM"/>
    <property type="match status" value="1"/>
</dbReference>
<dbReference type="FunFam" id="3.40.1450.10:FF:000001">
    <property type="entry name" value="2,3-bisphosphoglycerate-independent phosphoglycerate mutase"/>
    <property type="match status" value="1"/>
</dbReference>
<dbReference type="GO" id="GO:0006096">
    <property type="term" value="P:glycolytic process"/>
    <property type="evidence" value="ECO:0007669"/>
    <property type="project" value="UniProtKB-UniRule"/>
</dbReference>
<comment type="subunit">
    <text evidence="10">Monomer.</text>
</comment>
<dbReference type="EC" id="5.4.2.12" evidence="4 10"/>
<keyword evidence="17" id="KW-1185">Reference proteome</keyword>
<dbReference type="InterPro" id="IPR006124">
    <property type="entry name" value="Metalloenzyme"/>
</dbReference>
<evidence type="ECO:0000256" key="5">
    <source>
        <dbReference type="ARBA" id="ARBA00022723"/>
    </source>
</evidence>
<evidence type="ECO:0000259" key="14">
    <source>
        <dbReference type="Pfam" id="PF01676"/>
    </source>
</evidence>
<dbReference type="UniPathway" id="UPA00109">
    <property type="reaction ID" value="UER00186"/>
</dbReference>
<dbReference type="PANTHER" id="PTHR31637:SF0">
    <property type="entry name" value="2,3-BISPHOSPHOGLYCERATE-INDEPENDENT PHOSPHOGLYCERATE MUTASE"/>
    <property type="match status" value="1"/>
</dbReference>
<dbReference type="InterPro" id="IPR017850">
    <property type="entry name" value="Alkaline_phosphatase_core_sf"/>
</dbReference>
<comment type="function">
    <text evidence="10">Catalyzes the interconversion of 2-phosphoglycerate and 3-phosphoglycerate.</text>
</comment>
<dbReference type="Gene3D" id="3.40.1450.10">
    <property type="entry name" value="BPG-independent phosphoglycerate mutase, domain B"/>
    <property type="match status" value="1"/>
</dbReference>
<name>A0A4R1PVJ3_9FIRM</name>
<sequence length="513" mass="56029">MAKLQTPIALVILDGWGIGRSDDPSNAIALAEPKHMKQLAELYPATTLTCSGEAVGLPEGQMGNSEVGHLNIGAGRIVYQELTRISKDIREKRFFANPVFTAVMEQVKRSGSALHLMGLLSDGGVHSHITHLYALLEMAKTAGIDRVYVHAFLDGRDVPPSSGVDFLRQLEAKIAELGIGRVATIAGRYYAMDRDKRWERVEKAYAALVYREGERAADSAAAIQAAYSRTETDEFVLPTVIDGCGDCGIKEQDGVIFFNFRPDRARQLTRTFVDASFDGFNRRNGFFPLHFATMTQYEESLDVAIAYKPQLPTNTLGEVFSKAGLHQLRIAETEKYAHVTYFFNGGEEVPFPNEERLLIPSPKVATYDLQPTMSAVEVTEKLVAEIHSGKHDLIILNFANCDMVGHTGKLTAAVQAVTTVDRCVSKVVEAMQAHNGIVLITADHGNAEMLVDPVTGEPYTAHTTNQVPLLLVSDAHRGRTLQPGILADLAPTILDLAGIKAPSEMTGKSLLLK</sequence>
<feature type="binding site" evidence="10 13">
    <location>
        <position position="65"/>
    </location>
    <ligand>
        <name>Mn(2+)</name>
        <dbReference type="ChEBI" id="CHEBI:29035"/>
        <label>2</label>
    </ligand>
</feature>
<comment type="caution">
    <text evidence="16">The sequence shown here is derived from an EMBL/GenBank/DDBJ whole genome shotgun (WGS) entry which is preliminary data.</text>
</comment>
<keyword evidence="6 10" id="KW-0324">Glycolysis</keyword>
<reference evidence="16 17" key="1">
    <citation type="submission" date="2019-03" db="EMBL/GenBank/DDBJ databases">
        <title>Genomic Encyclopedia of Type Strains, Phase IV (KMG-IV): sequencing the most valuable type-strain genomes for metagenomic binning, comparative biology and taxonomic classification.</title>
        <authorList>
            <person name="Goeker M."/>
        </authorList>
    </citation>
    <scope>NUCLEOTIDE SEQUENCE [LARGE SCALE GENOMIC DNA]</scope>
    <source>
        <strain evidence="16 17">DSM 15969</strain>
    </source>
</reference>
<feature type="domain" description="Metalloenzyme" evidence="14">
    <location>
        <begin position="7"/>
        <end position="500"/>
    </location>
</feature>
<dbReference type="GO" id="GO:0004619">
    <property type="term" value="F:phosphoglycerate mutase activity"/>
    <property type="evidence" value="ECO:0007669"/>
    <property type="project" value="UniProtKB-UniRule"/>
</dbReference>
<dbReference type="PANTHER" id="PTHR31637">
    <property type="entry name" value="2,3-BISPHOSPHOGLYCERATE-INDEPENDENT PHOSPHOGLYCERATE MUTASE"/>
    <property type="match status" value="1"/>
</dbReference>
<feature type="active site" description="Phosphoserine intermediate" evidence="10 11">
    <location>
        <position position="65"/>
    </location>
</feature>
<feature type="binding site" evidence="10 12">
    <location>
        <position position="194"/>
    </location>
    <ligand>
        <name>substrate</name>
    </ligand>
</feature>
<dbReference type="HAMAP" id="MF_01038">
    <property type="entry name" value="GpmI"/>
    <property type="match status" value="1"/>
</dbReference>
<evidence type="ECO:0000256" key="4">
    <source>
        <dbReference type="ARBA" id="ARBA00012026"/>
    </source>
</evidence>
<dbReference type="InterPro" id="IPR005995">
    <property type="entry name" value="Pgm_bpd_ind"/>
</dbReference>
<dbReference type="Pfam" id="PF01676">
    <property type="entry name" value="Metalloenzyme"/>
    <property type="match status" value="1"/>
</dbReference>
<feature type="binding site" evidence="10 13">
    <location>
        <position position="462"/>
    </location>
    <ligand>
        <name>Mn(2+)</name>
        <dbReference type="ChEBI" id="CHEBI:29035"/>
        <label>1</label>
    </ligand>
</feature>
<organism evidence="16 17">
    <name type="scientific">Anaerospora hongkongensis</name>
    <dbReference type="NCBI Taxonomy" id="244830"/>
    <lineage>
        <taxon>Bacteria</taxon>
        <taxon>Bacillati</taxon>
        <taxon>Bacillota</taxon>
        <taxon>Negativicutes</taxon>
        <taxon>Selenomonadales</taxon>
        <taxon>Sporomusaceae</taxon>
        <taxon>Anaerospora</taxon>
    </lineage>
</organism>
<dbReference type="GO" id="GO:0005829">
    <property type="term" value="C:cytosol"/>
    <property type="evidence" value="ECO:0007669"/>
    <property type="project" value="TreeGrafter"/>
</dbReference>
<comment type="catalytic activity">
    <reaction evidence="1 10">
        <text>(2R)-2-phosphoglycerate = (2R)-3-phosphoglycerate</text>
        <dbReference type="Rhea" id="RHEA:15901"/>
        <dbReference type="ChEBI" id="CHEBI:58272"/>
        <dbReference type="ChEBI" id="CHEBI:58289"/>
        <dbReference type="EC" id="5.4.2.12"/>
    </reaction>
</comment>
<dbReference type="EMBL" id="SLUI01000009">
    <property type="protein sequence ID" value="TCL36209.1"/>
    <property type="molecule type" value="Genomic_DNA"/>
</dbReference>
<evidence type="ECO:0000256" key="3">
    <source>
        <dbReference type="ARBA" id="ARBA00008819"/>
    </source>
</evidence>
<evidence type="ECO:0000256" key="7">
    <source>
        <dbReference type="ARBA" id="ARBA00023211"/>
    </source>
</evidence>
<feature type="binding site" evidence="10 13">
    <location>
        <position position="406"/>
    </location>
    <ligand>
        <name>Mn(2+)</name>
        <dbReference type="ChEBI" id="CHEBI:29035"/>
        <label>1</label>
    </ligand>
</feature>
<evidence type="ECO:0000256" key="6">
    <source>
        <dbReference type="ARBA" id="ARBA00023152"/>
    </source>
</evidence>
<dbReference type="SUPFAM" id="SSF64158">
    <property type="entry name" value="2,3-Bisphosphoglycerate-independent phosphoglycerate mutase, substrate-binding domain"/>
    <property type="match status" value="1"/>
</dbReference>
<comment type="cofactor">
    <cofactor evidence="10">
        <name>Mn(2+)</name>
        <dbReference type="ChEBI" id="CHEBI:29035"/>
    </cofactor>
    <text evidence="10">Binds 2 manganese ions per subunit.</text>
</comment>
<evidence type="ECO:0000256" key="12">
    <source>
        <dbReference type="PIRSR" id="PIRSR001492-2"/>
    </source>
</evidence>
<feature type="binding site" evidence="10 13">
    <location>
        <position position="14"/>
    </location>
    <ligand>
        <name>Mn(2+)</name>
        <dbReference type="ChEBI" id="CHEBI:29035"/>
        <label>2</label>
    </ligand>
</feature>
<feature type="binding site" evidence="10 13">
    <location>
        <position position="444"/>
    </location>
    <ligand>
        <name>Mn(2+)</name>
        <dbReference type="ChEBI" id="CHEBI:29035"/>
        <label>2</label>
    </ligand>
</feature>
<evidence type="ECO:0000313" key="17">
    <source>
        <dbReference type="Proteomes" id="UP000295063"/>
    </source>
</evidence>
<dbReference type="GO" id="GO:0030145">
    <property type="term" value="F:manganese ion binding"/>
    <property type="evidence" value="ECO:0007669"/>
    <property type="project" value="UniProtKB-UniRule"/>
</dbReference>
<feature type="domain" description="BPG-independent PGAM N-terminal" evidence="15">
    <location>
        <begin position="85"/>
        <end position="299"/>
    </location>
</feature>
<dbReference type="NCBIfam" id="TIGR01307">
    <property type="entry name" value="pgm_bpd_ind"/>
    <property type="match status" value="1"/>
</dbReference>
<feature type="binding site" evidence="10 13">
    <location>
        <position position="443"/>
    </location>
    <ligand>
        <name>Mn(2+)</name>
        <dbReference type="ChEBI" id="CHEBI:29035"/>
        <label>2</label>
    </ligand>
</feature>
<accession>A0A4R1PVJ3</accession>
<feature type="binding site" evidence="10 12">
    <location>
        <position position="188"/>
    </location>
    <ligand>
        <name>substrate</name>
    </ligand>
</feature>
<evidence type="ECO:0000256" key="1">
    <source>
        <dbReference type="ARBA" id="ARBA00000370"/>
    </source>
</evidence>
<evidence type="ECO:0000256" key="10">
    <source>
        <dbReference type="HAMAP-Rule" id="MF_01038"/>
    </source>
</evidence>
<evidence type="ECO:0000259" key="15">
    <source>
        <dbReference type="Pfam" id="PF06415"/>
    </source>
</evidence>
<comment type="similarity">
    <text evidence="3 10">Belongs to the BPG-independent phosphoglycerate mutase family.</text>
</comment>
<feature type="binding site" evidence="10 12">
    <location>
        <begin position="261"/>
        <end position="264"/>
    </location>
    <ligand>
        <name>substrate</name>
    </ligand>
</feature>
<evidence type="ECO:0000256" key="11">
    <source>
        <dbReference type="PIRSR" id="PIRSR001492-1"/>
    </source>
</evidence>
<dbReference type="InterPro" id="IPR036646">
    <property type="entry name" value="PGAM_B_sf"/>
</dbReference>
<feature type="binding site" evidence="10 12">
    <location>
        <begin position="156"/>
        <end position="157"/>
    </location>
    <ligand>
        <name>substrate</name>
    </ligand>
</feature>
<evidence type="ECO:0000256" key="2">
    <source>
        <dbReference type="ARBA" id="ARBA00004798"/>
    </source>
</evidence>
<dbReference type="InterPro" id="IPR011258">
    <property type="entry name" value="BPG-indep_PGM_N"/>
</dbReference>
<evidence type="ECO:0000256" key="9">
    <source>
        <dbReference type="ARBA" id="ARBA00071648"/>
    </source>
</evidence>
<dbReference type="RefSeq" id="WP_132081944.1">
    <property type="nucleotide sequence ID" value="NZ_SLUI01000009.1"/>
</dbReference>
<dbReference type="Gene3D" id="3.40.720.10">
    <property type="entry name" value="Alkaline Phosphatase, subunit A"/>
    <property type="match status" value="1"/>
</dbReference>
<dbReference type="Proteomes" id="UP000295063">
    <property type="component" value="Unassembled WGS sequence"/>
</dbReference>
<gene>
    <name evidence="10" type="primary">gpmI</name>
    <name evidence="16" type="ORF">EV210_109158</name>
</gene>
<feature type="binding site" evidence="10 12">
    <location>
        <position position="126"/>
    </location>
    <ligand>
        <name>substrate</name>
    </ligand>
</feature>
<keyword evidence="8 10" id="KW-0413">Isomerase</keyword>
<dbReference type="GO" id="GO:0006007">
    <property type="term" value="P:glucose catabolic process"/>
    <property type="evidence" value="ECO:0007669"/>
    <property type="project" value="InterPro"/>
</dbReference>
<dbReference type="Pfam" id="PF06415">
    <property type="entry name" value="iPGM_N"/>
    <property type="match status" value="1"/>
</dbReference>
<comment type="pathway">
    <text evidence="2 10">Carbohydrate degradation; glycolysis; pyruvate from D-glyceraldehyde 3-phosphate: step 3/5.</text>
</comment>
<keyword evidence="7 10" id="KW-0464">Manganese</keyword>
<dbReference type="CDD" id="cd16010">
    <property type="entry name" value="iPGM"/>
    <property type="match status" value="1"/>
</dbReference>
<dbReference type="SUPFAM" id="SSF53649">
    <property type="entry name" value="Alkaline phosphatase-like"/>
    <property type="match status" value="1"/>
</dbReference>
<protein>
    <recommendedName>
        <fullName evidence="9 10">2,3-bisphosphoglycerate-independent phosphoglycerate mutase</fullName>
        <shortName evidence="10">BPG-independent PGAM</shortName>
        <shortName evidence="10">Phosphoglyceromutase</shortName>
        <shortName evidence="10">iPGM</shortName>
        <ecNumber evidence="4 10">5.4.2.12</ecNumber>
    </recommendedName>
</protein>
<proteinExistence type="inferred from homology"/>
<evidence type="ECO:0000256" key="8">
    <source>
        <dbReference type="ARBA" id="ARBA00023235"/>
    </source>
</evidence>
<dbReference type="AlphaFoldDB" id="A0A4R1PVJ3"/>
<evidence type="ECO:0000256" key="13">
    <source>
        <dbReference type="PIRSR" id="PIRSR001492-3"/>
    </source>
</evidence>
<evidence type="ECO:0000313" key="16">
    <source>
        <dbReference type="EMBL" id="TCL36209.1"/>
    </source>
</evidence>
<keyword evidence="5 10" id="KW-0479">Metal-binding</keyword>